<comment type="caution">
    <text evidence="9">The sequence shown here is derived from an EMBL/GenBank/DDBJ whole genome shotgun (WGS) entry which is preliminary data.</text>
</comment>
<dbReference type="GO" id="GO:0030203">
    <property type="term" value="P:glycosaminoglycan metabolic process"/>
    <property type="evidence" value="ECO:0007669"/>
    <property type="project" value="TreeGrafter"/>
</dbReference>
<proteinExistence type="inferred from homology"/>
<gene>
    <name evidence="9" type="ORF">D7V94_03960</name>
</gene>
<dbReference type="Gene3D" id="3.20.20.80">
    <property type="entry name" value="Glycosidases"/>
    <property type="match status" value="1"/>
</dbReference>
<sequence length="618" mass="70952">MYLIPEPRQVCFAEGIYTITFDKKIVLDSACSPNVFAYGELLQEELRIHSGYGLALTKGISKKGAVRLTIDPLLNEEEYRLDISEEGVQIKGSGDKGLLYGVQTLRQIVRQAGASLPFVSIHDFPQIKNRGFYHDVTRGRIPTLSYLKGLADQMAFYKMNQLQLYIEHSYLFEDLSEMWRDDTPLTAQEIMELDAYCRKLSIELVPNISCFGHLYKVLRTKSYEHLCELPDPRKAPFGFYDRMAHHTIDVTNEESLTFIKGLIEEFMPLFTSEHFNIGGDETFDLGKGKSSQKAEQIGVKRLYTDFIKEICEFVVQKGKIPMFWGDIICEFPECIKELPEETICLNWGYEKYQSDESAKKLARAGAVQYCCPGVSGWNQMVNRLDVAYENIKRMCSYAVQYQAIGILNTDWGDYGHVNHPDFGIPGRIYGASFAWNRDIPEFEEINRRISRIEFGDKSETFVSILAEISHNWVFKWEDAVRYREKKSAALTESELKGIKASKGIKESKGIIESLEGLNCLADKLRRMTPELPERTNLLIHAALVAIRGMELFQYIGAAISAHDYVTEPVVSVDCISLAGELEEWFMFYKEIWRSVSKESELFRIQDLVFWYADLLRSY</sequence>
<evidence type="ECO:0000259" key="8">
    <source>
        <dbReference type="Pfam" id="PF02838"/>
    </source>
</evidence>
<dbReference type="Gene3D" id="3.30.379.10">
    <property type="entry name" value="Chitobiase/beta-hexosaminidase domain 2-like"/>
    <property type="match status" value="1"/>
</dbReference>
<feature type="active site" description="Proton donor" evidence="6">
    <location>
        <position position="281"/>
    </location>
</feature>
<dbReference type="InterPro" id="IPR017853">
    <property type="entry name" value="GH"/>
</dbReference>
<dbReference type="Pfam" id="PF02838">
    <property type="entry name" value="Glyco_hydro_20b"/>
    <property type="match status" value="1"/>
</dbReference>
<dbReference type="SUPFAM" id="SSF51445">
    <property type="entry name" value="(Trans)glycosidases"/>
    <property type="match status" value="1"/>
</dbReference>
<dbReference type="AlphaFoldDB" id="A0A3A9B350"/>
<comment type="catalytic activity">
    <reaction evidence="1">
        <text>Hydrolysis of terminal non-reducing N-acetyl-D-hexosamine residues in N-acetyl-beta-D-hexosaminides.</text>
        <dbReference type="EC" id="3.2.1.52"/>
    </reaction>
</comment>
<name>A0A3A9B350_9FIRM</name>
<evidence type="ECO:0000256" key="6">
    <source>
        <dbReference type="PIRSR" id="PIRSR625705-1"/>
    </source>
</evidence>
<dbReference type="SUPFAM" id="SSF55545">
    <property type="entry name" value="beta-N-acetylhexosaminidase-like domain"/>
    <property type="match status" value="1"/>
</dbReference>
<keyword evidence="10" id="KW-1185">Reference proteome</keyword>
<dbReference type="OrthoDB" id="9763537at2"/>
<dbReference type="EMBL" id="RAYQ01000003">
    <property type="protein sequence ID" value="RKI93145.1"/>
    <property type="molecule type" value="Genomic_DNA"/>
</dbReference>
<dbReference type="PRINTS" id="PR00738">
    <property type="entry name" value="GLHYDRLASE20"/>
</dbReference>
<accession>A0A3A9B350</accession>
<evidence type="ECO:0000256" key="4">
    <source>
        <dbReference type="ARBA" id="ARBA00022801"/>
    </source>
</evidence>
<feature type="domain" description="Beta-hexosaminidase bacterial type N-terminal" evidence="8">
    <location>
        <begin position="2"/>
        <end position="123"/>
    </location>
</feature>
<dbReference type="GO" id="GO:0016020">
    <property type="term" value="C:membrane"/>
    <property type="evidence" value="ECO:0007669"/>
    <property type="project" value="TreeGrafter"/>
</dbReference>
<evidence type="ECO:0000313" key="10">
    <source>
        <dbReference type="Proteomes" id="UP000280696"/>
    </source>
</evidence>
<dbReference type="CDD" id="cd06565">
    <property type="entry name" value="GH20_GcnA-like"/>
    <property type="match status" value="1"/>
</dbReference>
<dbReference type="PANTHER" id="PTHR22600">
    <property type="entry name" value="BETA-HEXOSAMINIDASE"/>
    <property type="match status" value="1"/>
</dbReference>
<dbReference type="PANTHER" id="PTHR22600:SF57">
    <property type="entry name" value="BETA-N-ACETYLHEXOSAMINIDASE"/>
    <property type="match status" value="1"/>
</dbReference>
<reference evidence="9 10" key="1">
    <citation type="submission" date="2018-09" db="EMBL/GenBank/DDBJ databases">
        <title>Murine metabolic-syndrome-specific gut microbial biobank.</title>
        <authorList>
            <person name="Liu C."/>
        </authorList>
    </citation>
    <scope>NUCLEOTIDE SEQUENCE [LARGE SCALE GENOMIC DNA]</scope>
    <source>
        <strain evidence="9 10">0.1xD8-82</strain>
    </source>
</reference>
<comment type="similarity">
    <text evidence="2">Belongs to the glycosyl hydrolase 20 family.</text>
</comment>
<dbReference type="Pfam" id="PF00728">
    <property type="entry name" value="Glyco_hydro_20"/>
    <property type="match status" value="1"/>
</dbReference>
<dbReference type="Proteomes" id="UP000280696">
    <property type="component" value="Unassembled WGS sequence"/>
</dbReference>
<evidence type="ECO:0000256" key="1">
    <source>
        <dbReference type="ARBA" id="ARBA00001231"/>
    </source>
</evidence>
<evidence type="ECO:0000256" key="5">
    <source>
        <dbReference type="ARBA" id="ARBA00023295"/>
    </source>
</evidence>
<keyword evidence="5" id="KW-0326">Glycosidase</keyword>
<protein>
    <recommendedName>
        <fullName evidence="3">beta-N-acetylhexosaminidase</fullName>
        <ecNumber evidence="3">3.2.1.52</ecNumber>
    </recommendedName>
</protein>
<dbReference type="EC" id="3.2.1.52" evidence="3"/>
<evidence type="ECO:0000259" key="7">
    <source>
        <dbReference type="Pfam" id="PF00728"/>
    </source>
</evidence>
<dbReference type="InterPro" id="IPR025705">
    <property type="entry name" value="Beta_hexosaminidase_sua/sub"/>
</dbReference>
<organism evidence="9 10">
    <name type="scientific">Parablautia intestinalis</name>
    <dbReference type="NCBI Taxonomy" id="2320100"/>
    <lineage>
        <taxon>Bacteria</taxon>
        <taxon>Bacillati</taxon>
        <taxon>Bacillota</taxon>
        <taxon>Clostridia</taxon>
        <taxon>Lachnospirales</taxon>
        <taxon>Lachnospiraceae</taxon>
        <taxon>Parablautia</taxon>
    </lineage>
</organism>
<feature type="domain" description="Glycoside hydrolase family 20 catalytic" evidence="7">
    <location>
        <begin position="130"/>
        <end position="365"/>
    </location>
</feature>
<keyword evidence="4 9" id="KW-0378">Hydrolase</keyword>
<dbReference type="GO" id="GO:0005975">
    <property type="term" value="P:carbohydrate metabolic process"/>
    <property type="evidence" value="ECO:0007669"/>
    <property type="project" value="InterPro"/>
</dbReference>
<dbReference type="InterPro" id="IPR029018">
    <property type="entry name" value="Hex-like_dom2"/>
</dbReference>
<dbReference type="RefSeq" id="WP_120467006.1">
    <property type="nucleotide sequence ID" value="NZ_RAYQ01000003.1"/>
</dbReference>
<evidence type="ECO:0000313" key="9">
    <source>
        <dbReference type="EMBL" id="RKI93145.1"/>
    </source>
</evidence>
<evidence type="ECO:0000256" key="3">
    <source>
        <dbReference type="ARBA" id="ARBA00012663"/>
    </source>
</evidence>
<dbReference type="GO" id="GO:0004563">
    <property type="term" value="F:beta-N-acetylhexosaminidase activity"/>
    <property type="evidence" value="ECO:0007669"/>
    <property type="project" value="UniProtKB-EC"/>
</dbReference>
<evidence type="ECO:0000256" key="2">
    <source>
        <dbReference type="ARBA" id="ARBA00006285"/>
    </source>
</evidence>
<dbReference type="InterPro" id="IPR015883">
    <property type="entry name" value="Glyco_hydro_20_cat"/>
</dbReference>
<dbReference type="InterPro" id="IPR015882">
    <property type="entry name" value="HEX_bac_N"/>
</dbReference>